<dbReference type="AlphaFoldDB" id="A0A8C9VD31"/>
<keyword evidence="2" id="KW-1185">Reference proteome</keyword>
<dbReference type="GO" id="GO:0005127">
    <property type="term" value="F:ciliary neurotrophic factor receptor binding"/>
    <property type="evidence" value="ECO:0007669"/>
    <property type="project" value="InterPro"/>
</dbReference>
<organism evidence="1 2">
    <name type="scientific">Scleropages formosus</name>
    <name type="common">Asian bonytongue</name>
    <name type="synonym">Osteoglossum formosum</name>
    <dbReference type="NCBI Taxonomy" id="113540"/>
    <lineage>
        <taxon>Eukaryota</taxon>
        <taxon>Metazoa</taxon>
        <taxon>Chordata</taxon>
        <taxon>Craniata</taxon>
        <taxon>Vertebrata</taxon>
        <taxon>Euteleostomi</taxon>
        <taxon>Actinopterygii</taxon>
        <taxon>Neopterygii</taxon>
        <taxon>Teleostei</taxon>
        <taxon>Osteoglossocephala</taxon>
        <taxon>Osteoglossomorpha</taxon>
        <taxon>Osteoglossiformes</taxon>
        <taxon>Osteoglossidae</taxon>
        <taxon>Scleropages</taxon>
    </lineage>
</organism>
<dbReference type="OrthoDB" id="8813321at2759"/>
<dbReference type="InterPro" id="IPR000151">
    <property type="entry name" value="Ciliary_neurotrophic_fac_CNTF"/>
</dbReference>
<dbReference type="Ensembl" id="ENSSFOT00015077242.1">
    <property type="protein sequence ID" value="ENSSFOP00015043638.1"/>
    <property type="gene ID" value="ENSSFOG00015029153.1"/>
</dbReference>
<accession>A0A8C9VD31</accession>
<evidence type="ECO:0008006" key="3">
    <source>
        <dbReference type="Google" id="ProtNLM"/>
    </source>
</evidence>
<reference evidence="1 2" key="1">
    <citation type="submission" date="2019-04" db="EMBL/GenBank/DDBJ databases">
        <authorList>
            <consortium name="Wellcome Sanger Institute Data Sharing"/>
        </authorList>
    </citation>
    <scope>NUCLEOTIDE SEQUENCE [LARGE SCALE GENOMIC DNA]</scope>
</reference>
<protein>
    <recommendedName>
        <fullName evidence="3">Ciliary neurotrophic factor</fullName>
    </recommendedName>
</protein>
<dbReference type="GeneTree" id="ENSGT00540000073610"/>
<dbReference type="PANTHER" id="PTHR15196">
    <property type="entry name" value="CILIARY NEUROTROPHIC FACTOR"/>
    <property type="match status" value="1"/>
</dbReference>
<dbReference type="InterPro" id="IPR009079">
    <property type="entry name" value="4_helix_cytokine-like_core"/>
</dbReference>
<dbReference type="SUPFAM" id="SSF47266">
    <property type="entry name" value="4-helical cytokines"/>
    <property type="match status" value="1"/>
</dbReference>
<proteinExistence type="predicted"/>
<reference evidence="1" key="2">
    <citation type="submission" date="2025-08" db="UniProtKB">
        <authorList>
            <consortium name="Ensembl"/>
        </authorList>
    </citation>
    <scope>IDENTIFICATION</scope>
</reference>
<sequence length="188" mass="21199">MAARTDSSRSSPGRSASLARVLHADCARLLELYKEKESFLAEHGPEGPNIVAVSLSLDDLSTYDKLRLLRSALRECLALLRSVMSREEELGYSDGGQGEYESMRNTVRDRLEHLLHSTELLLEETRTSNSPQVPDGAVSVEPDEVDGAFQAKVWTYRVLQELVHWTRYTSQTLHILHAEWEAEGQQTM</sequence>
<reference evidence="1" key="3">
    <citation type="submission" date="2025-09" db="UniProtKB">
        <authorList>
            <consortium name="Ensembl"/>
        </authorList>
    </citation>
    <scope>IDENTIFICATION</scope>
</reference>
<evidence type="ECO:0000313" key="2">
    <source>
        <dbReference type="Proteomes" id="UP000694397"/>
    </source>
</evidence>
<name>A0A8C9VD31_SCLFO</name>
<evidence type="ECO:0000313" key="1">
    <source>
        <dbReference type="Ensembl" id="ENSSFOP00015043638.1"/>
    </source>
</evidence>
<dbReference type="GO" id="GO:0043524">
    <property type="term" value="P:negative regulation of neuron apoptotic process"/>
    <property type="evidence" value="ECO:0007669"/>
    <property type="project" value="InterPro"/>
</dbReference>
<dbReference type="PANTHER" id="PTHR15196:SF1">
    <property type="entry name" value="CILIARY NEUROTROPHIC FACTOR"/>
    <property type="match status" value="1"/>
</dbReference>
<dbReference type="Proteomes" id="UP000694397">
    <property type="component" value="Chromosome 5"/>
</dbReference>
<dbReference type="GO" id="GO:0070120">
    <property type="term" value="P:ciliary neurotrophic factor-mediated signaling pathway"/>
    <property type="evidence" value="ECO:0007669"/>
    <property type="project" value="InterPro"/>
</dbReference>
<dbReference type="Gene3D" id="1.20.1250.10">
    <property type="match status" value="1"/>
</dbReference>